<accession>A0A0E3W2L1</accession>
<evidence type="ECO:0000313" key="3">
    <source>
        <dbReference type="Proteomes" id="UP000045545"/>
    </source>
</evidence>
<dbReference type="STRING" id="690567.1026"/>
<reference evidence="1 3" key="1">
    <citation type="submission" date="2015-03" db="EMBL/GenBank/DDBJ databases">
        <authorList>
            <person name="Strepis Nikolaos"/>
        </authorList>
    </citation>
    <scope>NUCLEOTIDE SEQUENCE [LARGE SCALE GENOMIC DNA]</scope>
    <source>
        <strain evidence="1 3">OL-4</strain>
    </source>
</reference>
<dbReference type="OrthoDB" id="5190544at2"/>
<name>A0A0E3W2L1_9FIRM</name>
<dbReference type="EMBL" id="CGIH01000004">
    <property type="protein sequence ID" value="CFX06501.1"/>
    <property type="molecule type" value="Genomic_DNA"/>
</dbReference>
<gene>
    <name evidence="2" type="ORF">1026</name>
    <name evidence="1" type="ORF">365</name>
</gene>
<dbReference type="Pfam" id="PF10053">
    <property type="entry name" value="DUF2290"/>
    <property type="match status" value="1"/>
</dbReference>
<protein>
    <recommendedName>
        <fullName evidence="4">DUF2290 domain-containing protein</fullName>
    </recommendedName>
</protein>
<evidence type="ECO:0000313" key="1">
    <source>
        <dbReference type="EMBL" id="CFX06501.1"/>
    </source>
</evidence>
<sequence length="226" mass="26297">MPTPESIRNQVQQLTEDLISLSLCNHQNFPSIRDTAGHTKEIGFSHDNDLSIVLKNLPYKEIYDELERVEAYNLKMIDGALIQMSYRFINGDLSSHRLAFYPSPNLEEYQNNPEIYENDEMYADIIKKNVVPFPLRFDYDSREGVTVELDHPLSHLTLGQYANCRIPVSSPLTPLTFISFILRNFYNTAYLEFCEKIRQFNDAFPETILGEERNVIHIQVPNRKFA</sequence>
<keyword evidence="3" id="KW-1185">Reference proteome</keyword>
<dbReference type="EMBL" id="CGIH01000018">
    <property type="protein sequence ID" value="CFX33221.1"/>
    <property type="molecule type" value="Genomic_DNA"/>
</dbReference>
<dbReference type="RefSeq" id="WP_046495076.1">
    <property type="nucleotide sequence ID" value="NZ_CGIH01000004.1"/>
</dbReference>
<evidence type="ECO:0000313" key="2">
    <source>
        <dbReference type="EMBL" id="CFX33221.1"/>
    </source>
</evidence>
<organism evidence="1 3">
    <name type="scientific">Syntrophomonas zehnderi OL-4</name>
    <dbReference type="NCBI Taxonomy" id="690567"/>
    <lineage>
        <taxon>Bacteria</taxon>
        <taxon>Bacillati</taxon>
        <taxon>Bacillota</taxon>
        <taxon>Clostridia</taxon>
        <taxon>Eubacteriales</taxon>
        <taxon>Syntrophomonadaceae</taxon>
        <taxon>Syntrophomonas</taxon>
    </lineage>
</organism>
<proteinExistence type="predicted"/>
<dbReference type="Proteomes" id="UP000045545">
    <property type="component" value="Unassembled WGS sequence"/>
</dbReference>
<evidence type="ECO:0008006" key="4">
    <source>
        <dbReference type="Google" id="ProtNLM"/>
    </source>
</evidence>
<dbReference type="AlphaFoldDB" id="A0A0E3W2L1"/>
<dbReference type="InterPro" id="IPR018742">
    <property type="entry name" value="DUF2290"/>
</dbReference>